<proteinExistence type="predicted"/>
<dbReference type="AlphaFoldDB" id="A0A845ST13"/>
<dbReference type="EMBL" id="VIQT01000002">
    <property type="protein sequence ID" value="NDO37713.1"/>
    <property type="molecule type" value="Genomic_DNA"/>
</dbReference>
<gene>
    <name evidence="1" type="ORF">FMM72_00370</name>
</gene>
<organism evidence="1 2">
    <name type="scientific">Anaerotruncus colihominis</name>
    <dbReference type="NCBI Taxonomy" id="169435"/>
    <lineage>
        <taxon>Bacteria</taxon>
        <taxon>Bacillati</taxon>
        <taxon>Bacillota</taxon>
        <taxon>Clostridia</taxon>
        <taxon>Eubacteriales</taxon>
        <taxon>Oscillospiraceae</taxon>
        <taxon>Anaerotruncus</taxon>
    </lineage>
</organism>
<comment type="caution">
    <text evidence="1">The sequence shown here is derived from an EMBL/GenBank/DDBJ whole genome shotgun (WGS) entry which is preliminary data.</text>
</comment>
<dbReference type="Proteomes" id="UP000462501">
    <property type="component" value="Unassembled WGS sequence"/>
</dbReference>
<evidence type="ECO:0000313" key="2">
    <source>
        <dbReference type="Proteomes" id="UP000462501"/>
    </source>
</evidence>
<protein>
    <submittedName>
        <fullName evidence="1">Uncharacterized protein</fullName>
    </submittedName>
</protein>
<name>A0A845ST13_9FIRM</name>
<accession>A0A845ST13</accession>
<evidence type="ECO:0000313" key="1">
    <source>
        <dbReference type="EMBL" id="NDO37713.1"/>
    </source>
</evidence>
<sequence>MFDQFTIYDVMSIVGLDPTRIHSSSGYFDCPICGGKKKLNVNPHVGYGGVCRCAKCSAGGDKLDLFLLFRNPHLVAVRSSSQNGSLYYKPSDDDRQEGMRELERLLHLSRQQPGYLEKIHQQQKRIEEAASKGPKVSSPEHRNAVYTAFLGLLKLTGPHREALRARGLTDADIERAMFRSTPLFGRKQIAQKLVAQGLSLENVPGFFKISKCDQETGEVTEEWSVYCPDPGYFVPIRNKDGYIVSMQIRLNKPTTDKNKYLFFSSGRETLEGGVSAVSEIHVEMCSESPRYVYITEGPIKGYVSRSLYQRLYGKDDMIVLCIVGTSNFGGINKLLQWLLQQYDIEIVVEAYDLDKFTNQYVARDRSNLEKEIKQTMLEMRKELSDQYENGKIRPKYVSFAKDRYLGKGIDDHLLALWNKSNTVKEEKHDMNEA</sequence>
<reference evidence="1 2" key="1">
    <citation type="submission" date="2019-06" db="EMBL/GenBank/DDBJ databases">
        <title>Draft genome sequences of 15 bacterial species constituting the stable defined intestinal microbiota of the GM15 gnotobiotic mouse model.</title>
        <authorList>
            <person name="Elie C."/>
            <person name="Mathieu A."/>
            <person name="Saliou A."/>
            <person name="Darnaud M."/>
            <person name="Leulier F."/>
            <person name="Tamellini A."/>
        </authorList>
    </citation>
    <scope>NUCLEOTIDE SEQUENCE [LARGE SCALE GENOMIC DNA]</scope>
    <source>
        <strain evidence="1 2">JM4-15</strain>
    </source>
</reference>
<dbReference type="RefSeq" id="WP_162220197.1">
    <property type="nucleotide sequence ID" value="NZ_VIQT01000002.1"/>
</dbReference>
<dbReference type="SUPFAM" id="SSF57783">
    <property type="entry name" value="Zinc beta-ribbon"/>
    <property type="match status" value="1"/>
</dbReference>